<dbReference type="AlphaFoldDB" id="A0A501W937"/>
<dbReference type="EMBL" id="VFRR01000075">
    <property type="protein sequence ID" value="TPE45045.1"/>
    <property type="molecule type" value="Genomic_DNA"/>
</dbReference>
<comment type="caution">
    <text evidence="1">The sequence shown here is derived from an EMBL/GenBank/DDBJ whole genome shotgun (WGS) entry which is preliminary data.</text>
</comment>
<sequence>METPTLEQRPNYGFVYQLSFSLTPQQNYNNRTRVTGAIHHCEKQKLCRTHKLDIEHDRVTWLLETGTNTFPKILNQINKRTRPIAEDVQMAFELKECRQDYQI</sequence>
<dbReference type="Proteomes" id="UP000315901">
    <property type="component" value="Unassembled WGS sequence"/>
</dbReference>
<organism evidence="1 2">
    <name type="scientific">Maribrevibacterium harenarium</name>
    <dbReference type="NCBI Taxonomy" id="2589817"/>
    <lineage>
        <taxon>Bacteria</taxon>
        <taxon>Pseudomonadati</taxon>
        <taxon>Pseudomonadota</taxon>
        <taxon>Gammaproteobacteria</taxon>
        <taxon>Oceanospirillales</taxon>
        <taxon>Oceanospirillaceae</taxon>
        <taxon>Maribrevibacterium</taxon>
    </lineage>
</organism>
<proteinExistence type="predicted"/>
<reference evidence="1 2" key="1">
    <citation type="submission" date="2019-06" db="EMBL/GenBank/DDBJ databases">
        <title>A novel bacterium of genus Marinomonas, isolated from coastal sand.</title>
        <authorList>
            <person name="Huang H."/>
            <person name="Mo K."/>
            <person name="Hu Y."/>
        </authorList>
    </citation>
    <scope>NUCLEOTIDE SEQUENCE [LARGE SCALE GENOMIC DNA]</scope>
    <source>
        <strain evidence="1 2">HB171799</strain>
    </source>
</reference>
<accession>A0A501W937</accession>
<protein>
    <submittedName>
        <fullName evidence="1">Uncharacterized protein</fullName>
    </submittedName>
</protein>
<keyword evidence="2" id="KW-1185">Reference proteome</keyword>
<dbReference type="RefSeq" id="WP_140591776.1">
    <property type="nucleotide sequence ID" value="NZ_VFRR01000075.1"/>
</dbReference>
<name>A0A501W937_9GAMM</name>
<evidence type="ECO:0000313" key="1">
    <source>
        <dbReference type="EMBL" id="TPE45045.1"/>
    </source>
</evidence>
<evidence type="ECO:0000313" key="2">
    <source>
        <dbReference type="Proteomes" id="UP000315901"/>
    </source>
</evidence>
<gene>
    <name evidence="1" type="ORF">FJM67_16765</name>
</gene>